<keyword evidence="8" id="KW-0073">Auxin biosynthesis</keyword>
<accession>A0AAW2E6Q4</accession>
<dbReference type="PROSITE" id="PS50158">
    <property type="entry name" value="ZF_CCHC"/>
    <property type="match status" value="1"/>
</dbReference>
<dbReference type="EC" id="1.14.13.168" evidence="9"/>
<keyword evidence="7" id="KW-0560">Oxidoreductase</keyword>
<keyword evidence="4" id="KW-0285">Flavoprotein</keyword>
<feature type="domain" description="CCHC-type" evidence="13">
    <location>
        <begin position="513"/>
        <end position="527"/>
    </location>
</feature>
<evidence type="ECO:0000256" key="9">
    <source>
        <dbReference type="ARBA" id="ARBA00039148"/>
    </source>
</evidence>
<protein>
    <recommendedName>
        <fullName evidence="9">indole-3-pyruvate monooxygenase</fullName>
        <ecNumber evidence="9">1.14.13.168</ecNumber>
    </recommendedName>
</protein>
<evidence type="ECO:0000256" key="1">
    <source>
        <dbReference type="ARBA" id="ARBA00001974"/>
    </source>
</evidence>
<comment type="cofactor">
    <cofactor evidence="1">
        <name>FAD</name>
        <dbReference type="ChEBI" id="CHEBI:57692"/>
    </cofactor>
</comment>
<dbReference type="InterPro" id="IPR025558">
    <property type="entry name" value="DUF4283"/>
</dbReference>
<name>A0AAW2E6Q4_9ROSI</name>
<dbReference type="GO" id="GO:0103075">
    <property type="term" value="F:indole-3-pyruvate monooxygenase activity"/>
    <property type="evidence" value="ECO:0007669"/>
    <property type="project" value="UniProtKB-EC"/>
</dbReference>
<gene>
    <name evidence="14" type="ORF">SO802_004372</name>
</gene>
<reference evidence="14 15" key="1">
    <citation type="submission" date="2024-01" db="EMBL/GenBank/DDBJ databases">
        <title>A telomere-to-telomere, gap-free genome of sweet tea (Lithocarpus litseifolius).</title>
        <authorList>
            <person name="Zhou J."/>
        </authorList>
    </citation>
    <scope>NUCLEOTIDE SEQUENCE [LARGE SCALE GENOMIC DNA]</scope>
    <source>
        <strain evidence="14">Zhou-2022a</strain>
        <tissue evidence="14">Leaf</tissue>
    </source>
</reference>
<dbReference type="GO" id="GO:0009851">
    <property type="term" value="P:auxin biosynthetic process"/>
    <property type="evidence" value="ECO:0007669"/>
    <property type="project" value="UniProtKB-KW"/>
</dbReference>
<comment type="pathway">
    <text evidence="2">Plant hormone metabolism; auxin biosynthesis.</text>
</comment>
<evidence type="ECO:0000256" key="4">
    <source>
        <dbReference type="ARBA" id="ARBA00022630"/>
    </source>
</evidence>
<dbReference type="InterPro" id="IPR036188">
    <property type="entry name" value="FAD/NAD-bd_sf"/>
</dbReference>
<evidence type="ECO:0000256" key="6">
    <source>
        <dbReference type="ARBA" id="ARBA00022857"/>
    </source>
</evidence>
<dbReference type="AlphaFoldDB" id="A0AAW2E6Q4"/>
<evidence type="ECO:0000256" key="5">
    <source>
        <dbReference type="ARBA" id="ARBA00022827"/>
    </source>
</evidence>
<evidence type="ECO:0000256" key="2">
    <source>
        <dbReference type="ARBA" id="ARBA00004814"/>
    </source>
</evidence>
<keyword evidence="5" id="KW-0274">FAD</keyword>
<keyword evidence="11" id="KW-0862">Zinc</keyword>
<dbReference type="InterPro" id="IPR001878">
    <property type="entry name" value="Znf_CCHC"/>
</dbReference>
<evidence type="ECO:0000256" key="3">
    <source>
        <dbReference type="ARBA" id="ARBA00009183"/>
    </source>
</evidence>
<comment type="catalytic activity">
    <reaction evidence="10">
        <text>indole-3-pyruvate + NADPH + O2 + H(+) = (indol-3-yl)acetate + CO2 + NADP(+) + H2O</text>
        <dbReference type="Rhea" id="RHEA:34331"/>
        <dbReference type="ChEBI" id="CHEBI:15377"/>
        <dbReference type="ChEBI" id="CHEBI:15378"/>
        <dbReference type="ChEBI" id="CHEBI:15379"/>
        <dbReference type="ChEBI" id="CHEBI:16526"/>
        <dbReference type="ChEBI" id="CHEBI:17640"/>
        <dbReference type="ChEBI" id="CHEBI:30854"/>
        <dbReference type="ChEBI" id="CHEBI:57783"/>
        <dbReference type="ChEBI" id="CHEBI:58349"/>
        <dbReference type="EC" id="1.14.13.168"/>
    </reaction>
</comment>
<dbReference type="Gene3D" id="3.50.50.60">
    <property type="entry name" value="FAD/NAD(P)-binding domain"/>
    <property type="match status" value="1"/>
</dbReference>
<evidence type="ECO:0000256" key="11">
    <source>
        <dbReference type="PROSITE-ProRule" id="PRU00047"/>
    </source>
</evidence>
<dbReference type="Pfam" id="PF14111">
    <property type="entry name" value="DUF4283"/>
    <property type="match status" value="1"/>
</dbReference>
<dbReference type="PRINTS" id="PR00469">
    <property type="entry name" value="PNDRDTASEII"/>
</dbReference>
<feature type="region of interest" description="Disordered" evidence="12">
    <location>
        <begin position="614"/>
        <end position="635"/>
    </location>
</feature>
<sequence>METKVLIVGAGPSGLATSVCLTRHSIPHLILEREDCYNSLWKKRTYDRLGLHLAKEFCFLPHKPLPPDAPTFMPKDFFLKYVDDYVSQFNINPLYHRSVESASLVEAGKKWRIEAKNTLEGNVEVYHAEFLVLASGENNESYIPDIEGLSSFPGEIVHSNYFKSGSRYKSKDVLVIGCGNSGMEIAYDLNDHGARTSIVIRSPFHVLTKELVHRGMSLLNYLPVYMVDTLITVLARLKFGDLTKYGIYKPPRGPFAHKNVTGSSPILDVGTIGKIQNGEIEVVPEILNIEKNNDYKYALNDDGMPKNRMPNHWRGEKGLYCAGLSRRGLFGVSMDAEAIANDINKVPLFDLMKFADEGEVHALRERLAAVKFSKDFKRQIRRPWEKALIVKVFGRSVGFTFLHNRLLSLWKPAGRLECVDLGHGFFLTRFSLREDYDAILKKGSWFIREHFLSIKPWEPDFRPAMANVSSVAAWVKFNELPIEYYNEEVLVQIGILIEKVEQSVSYEGIHRLCSNCGRVGHHRENCPFIIRRDSSPKPMVTKAKRGVVSGSCSSHVFDVAKDKEGLIRSMLHAEHEKASEGNYRPWVVVTHKKTRNTRSGGTSFPQEIVQPRQVHGMHGLDSRTVDGTAKSDNST</sequence>
<comment type="similarity">
    <text evidence="3">Belongs to the FMO family.</text>
</comment>
<keyword evidence="15" id="KW-1185">Reference proteome</keyword>
<dbReference type="GO" id="GO:0003676">
    <property type="term" value="F:nucleic acid binding"/>
    <property type="evidence" value="ECO:0007669"/>
    <property type="project" value="InterPro"/>
</dbReference>
<evidence type="ECO:0000313" key="15">
    <source>
        <dbReference type="Proteomes" id="UP001459277"/>
    </source>
</evidence>
<dbReference type="Proteomes" id="UP001459277">
    <property type="component" value="Unassembled WGS sequence"/>
</dbReference>
<evidence type="ECO:0000256" key="8">
    <source>
        <dbReference type="ARBA" id="ARBA00023070"/>
    </source>
</evidence>
<dbReference type="Pfam" id="PF13738">
    <property type="entry name" value="Pyr_redox_3"/>
    <property type="match status" value="1"/>
</dbReference>
<dbReference type="InterPro" id="IPR050982">
    <property type="entry name" value="Auxin_biosynth/cation_transpt"/>
</dbReference>
<keyword evidence="6" id="KW-0521">NADP</keyword>
<keyword evidence="11" id="KW-0479">Metal-binding</keyword>
<dbReference type="PRINTS" id="PR00368">
    <property type="entry name" value="FADPNR"/>
</dbReference>
<organism evidence="14 15">
    <name type="scientific">Lithocarpus litseifolius</name>
    <dbReference type="NCBI Taxonomy" id="425828"/>
    <lineage>
        <taxon>Eukaryota</taxon>
        <taxon>Viridiplantae</taxon>
        <taxon>Streptophyta</taxon>
        <taxon>Embryophyta</taxon>
        <taxon>Tracheophyta</taxon>
        <taxon>Spermatophyta</taxon>
        <taxon>Magnoliopsida</taxon>
        <taxon>eudicotyledons</taxon>
        <taxon>Gunneridae</taxon>
        <taxon>Pentapetalae</taxon>
        <taxon>rosids</taxon>
        <taxon>fabids</taxon>
        <taxon>Fagales</taxon>
        <taxon>Fagaceae</taxon>
        <taxon>Lithocarpus</taxon>
    </lineage>
</organism>
<dbReference type="PANTHER" id="PTHR43539:SF9">
    <property type="entry name" value="INDOLE-3-PYRUVATE MONOOXYGENASE YUCCA11-RELATED"/>
    <property type="match status" value="1"/>
</dbReference>
<evidence type="ECO:0000256" key="12">
    <source>
        <dbReference type="SAM" id="MobiDB-lite"/>
    </source>
</evidence>
<evidence type="ECO:0000256" key="10">
    <source>
        <dbReference type="ARBA" id="ARBA00047707"/>
    </source>
</evidence>
<proteinExistence type="inferred from homology"/>
<evidence type="ECO:0000313" key="14">
    <source>
        <dbReference type="EMBL" id="KAL0017303.1"/>
    </source>
</evidence>
<keyword evidence="11" id="KW-0863">Zinc-finger</keyword>
<evidence type="ECO:0000256" key="7">
    <source>
        <dbReference type="ARBA" id="ARBA00023002"/>
    </source>
</evidence>
<dbReference type="PANTHER" id="PTHR43539">
    <property type="entry name" value="FLAVIN-BINDING MONOOXYGENASE-LIKE PROTEIN (AFU_ORTHOLOGUE AFUA_4G09220)"/>
    <property type="match status" value="1"/>
</dbReference>
<evidence type="ECO:0000259" key="13">
    <source>
        <dbReference type="PROSITE" id="PS50158"/>
    </source>
</evidence>
<comment type="caution">
    <text evidence="14">The sequence shown here is derived from an EMBL/GenBank/DDBJ whole genome shotgun (WGS) entry which is preliminary data.</text>
</comment>
<dbReference type="GO" id="GO:0008270">
    <property type="term" value="F:zinc ion binding"/>
    <property type="evidence" value="ECO:0007669"/>
    <property type="project" value="UniProtKB-KW"/>
</dbReference>
<dbReference type="SUPFAM" id="SSF51905">
    <property type="entry name" value="FAD/NAD(P)-binding domain"/>
    <property type="match status" value="1"/>
</dbReference>
<dbReference type="EMBL" id="JAZDWU010000001">
    <property type="protein sequence ID" value="KAL0017303.1"/>
    <property type="molecule type" value="Genomic_DNA"/>
</dbReference>
<dbReference type="GO" id="GO:0050660">
    <property type="term" value="F:flavin adenine dinucleotide binding"/>
    <property type="evidence" value="ECO:0007669"/>
    <property type="project" value="TreeGrafter"/>
</dbReference>